<evidence type="ECO:0000256" key="5">
    <source>
        <dbReference type="ARBA" id="ARBA00022679"/>
    </source>
</evidence>
<dbReference type="PANTHER" id="PTHR31814:SF2">
    <property type="entry name" value="PHOSPHOMEVALONATE KINASE"/>
    <property type="match status" value="1"/>
</dbReference>
<evidence type="ECO:0000256" key="6">
    <source>
        <dbReference type="ARBA" id="ARBA00022741"/>
    </source>
</evidence>
<dbReference type="GO" id="GO:0010142">
    <property type="term" value="P:farnesyl diphosphate biosynthetic process, mevalonate pathway"/>
    <property type="evidence" value="ECO:0007669"/>
    <property type="project" value="EnsemblFungi"/>
</dbReference>
<evidence type="ECO:0000313" key="16">
    <source>
        <dbReference type="EMBL" id="CAG59068.1"/>
    </source>
</evidence>
<dbReference type="Gene3D" id="3.30.230.10">
    <property type="match status" value="1"/>
</dbReference>
<dbReference type="HOGENOM" id="CLU_022059_1_0_1"/>
<keyword evidence="11 13" id="KW-0753">Steroid metabolism</keyword>
<name>Q6FUF0_CANGA</name>
<dbReference type="EC" id="2.7.4.2" evidence="3 13"/>
<dbReference type="AlphaFoldDB" id="Q6FUF0"/>
<keyword evidence="4 13" id="KW-0444">Lipid biosynthesis</keyword>
<comment type="catalytic activity">
    <reaction evidence="12">
        <text>(R)-5-phosphomevalonate + ATP = (R)-5-diphosphomevalonate + ADP</text>
        <dbReference type="Rhea" id="RHEA:16341"/>
        <dbReference type="ChEBI" id="CHEBI:30616"/>
        <dbReference type="ChEBI" id="CHEBI:57557"/>
        <dbReference type="ChEBI" id="CHEBI:58146"/>
        <dbReference type="ChEBI" id="CHEBI:456216"/>
        <dbReference type="EC" id="2.7.4.2"/>
    </reaction>
    <physiologicalReaction direction="left-to-right" evidence="12">
        <dbReference type="Rhea" id="RHEA:16342"/>
    </physiologicalReaction>
</comment>
<evidence type="ECO:0000256" key="10">
    <source>
        <dbReference type="ARBA" id="ARBA00023098"/>
    </source>
</evidence>
<comment type="similarity">
    <text evidence="2 13">Belongs to the GHMP kinase family. Mevalonate kinase subfamily.</text>
</comment>
<keyword evidence="6" id="KW-0547">Nucleotide-binding</keyword>
<protein>
    <recommendedName>
        <fullName evidence="3 13">Phosphomevalonate kinase</fullName>
        <ecNumber evidence="3 13">2.7.4.2</ecNumber>
    </recommendedName>
</protein>
<dbReference type="InterPro" id="IPR006204">
    <property type="entry name" value="GHMP_kinase_N_dom"/>
</dbReference>
<keyword evidence="5 13" id="KW-0808">Transferase</keyword>
<evidence type="ECO:0000256" key="13">
    <source>
        <dbReference type="PIRNR" id="PIRNR017288"/>
    </source>
</evidence>
<dbReference type="GO" id="GO:0005777">
    <property type="term" value="C:peroxisome"/>
    <property type="evidence" value="ECO:0007669"/>
    <property type="project" value="TreeGrafter"/>
</dbReference>
<proteinExistence type="inferred from homology"/>
<dbReference type="EMBL" id="CR380952">
    <property type="protein sequence ID" value="CAG59068.1"/>
    <property type="molecule type" value="Genomic_DNA"/>
</dbReference>
<evidence type="ECO:0000256" key="7">
    <source>
        <dbReference type="ARBA" id="ARBA00022777"/>
    </source>
</evidence>
<gene>
    <name evidence="15" type="primary">ERG8</name>
    <name evidence="15 16" type="ordered locus">CAGL0F03993g</name>
</gene>
<accession>Q6FUF0</accession>
<dbReference type="InParanoid" id="Q6FUF0"/>
<dbReference type="VEuPathDB" id="FungiDB:CAGL0F03993g"/>
<evidence type="ECO:0000313" key="17">
    <source>
        <dbReference type="Proteomes" id="UP000002428"/>
    </source>
</evidence>
<comment type="pathway">
    <text evidence="1 13">Isoprenoid biosynthesis; isopentenyl diphosphate biosynthesis via mevalonate pathway; isopentenyl diphosphate from (R)-mevalonate: step 2/3.</text>
</comment>
<evidence type="ECO:0000256" key="11">
    <source>
        <dbReference type="ARBA" id="ARBA00023221"/>
    </source>
</evidence>
<evidence type="ECO:0000259" key="14">
    <source>
        <dbReference type="Pfam" id="PF00288"/>
    </source>
</evidence>
<dbReference type="GO" id="GO:0004631">
    <property type="term" value="F:phosphomevalonate kinase activity"/>
    <property type="evidence" value="ECO:0007669"/>
    <property type="project" value="UniProtKB-UniRule"/>
</dbReference>
<dbReference type="InterPro" id="IPR016005">
    <property type="entry name" value="Erg8"/>
</dbReference>
<dbReference type="NCBIfam" id="TIGR01219">
    <property type="entry name" value="Pmev_kin_ERG8"/>
    <property type="match status" value="1"/>
</dbReference>
<dbReference type="Pfam" id="PF00288">
    <property type="entry name" value="GHMP_kinases_N"/>
    <property type="match status" value="1"/>
</dbReference>
<keyword evidence="10 13" id="KW-0443">Lipid metabolism</keyword>
<keyword evidence="17" id="KW-1185">Reference proteome</keyword>
<evidence type="ECO:0000256" key="3">
    <source>
        <dbReference type="ARBA" id="ARBA00012958"/>
    </source>
</evidence>
<dbReference type="STRING" id="284593.Q6FUF0"/>
<sequence>MKNMERAYSAPGKVLLVGGYLVLDPKYDSYVVAVSSRMHAVVSEEKYNETLDGFHIQFTSPQFNNECWNYSVNSQNGYVPVEVSGNRNPFLEKTVLNVLSFIGPASGKTFPNVIKIDIYSDAGYHSQNNSITRSNGLKSFQFHKTGIAQVPKTGLGSSAGLVVVCTTALLSCFLNDNPLLDELDLIHNLSQLSHCQAQGKIGSGFDVAAAVYGSIKYRRFQPDLISRLPTLSSDNYREYRFEMSKLIKSNWNIKHESIVLPAGLRLVLGDVRGGSETVELVKKVKLWYTNNYPRSEEIYNNINEANLSFIDAMLQLQQLQKADNDKYKGLLKAINTGNDQQFKEILHLKAAIAKIRENFRLITQESGADIEPEAQTKLLDACSQLNGVIGGVVPGAGGYDAVSIISTEDTNLNENTTSSEFDSVTWLDLKQEAVGLKLENPEYYRDLN</sequence>
<dbReference type="GO" id="GO:0006696">
    <property type="term" value="P:ergosterol biosynthetic process"/>
    <property type="evidence" value="ECO:0007669"/>
    <property type="project" value="EnsemblFungi"/>
</dbReference>
<evidence type="ECO:0000256" key="8">
    <source>
        <dbReference type="ARBA" id="ARBA00022840"/>
    </source>
</evidence>
<dbReference type="GO" id="GO:0031388">
    <property type="term" value="P:organic acid phosphorylation"/>
    <property type="evidence" value="ECO:0007669"/>
    <property type="project" value="EnsemblFungi"/>
</dbReference>
<dbReference type="GeneID" id="2887874"/>
<feature type="domain" description="GHMP kinase N-terminal" evidence="14">
    <location>
        <begin position="150"/>
        <end position="213"/>
    </location>
</feature>
<keyword evidence="9 13" id="KW-0752">Steroid biosynthesis</keyword>
<evidence type="ECO:0000313" key="15">
    <source>
        <dbReference type="CGD" id="CAL0131034"/>
    </source>
</evidence>
<dbReference type="InterPro" id="IPR014721">
    <property type="entry name" value="Ribsml_uS5_D2-typ_fold_subgr"/>
</dbReference>
<organism evidence="16 17">
    <name type="scientific">Candida glabrata (strain ATCC 2001 / BCRC 20586 / JCM 3761 / NBRC 0622 / NRRL Y-65 / CBS 138)</name>
    <name type="common">Yeast</name>
    <name type="synonym">Nakaseomyces glabratus</name>
    <dbReference type="NCBI Taxonomy" id="284593"/>
    <lineage>
        <taxon>Eukaryota</taxon>
        <taxon>Fungi</taxon>
        <taxon>Dikarya</taxon>
        <taxon>Ascomycota</taxon>
        <taxon>Saccharomycotina</taxon>
        <taxon>Saccharomycetes</taxon>
        <taxon>Saccharomycetales</taxon>
        <taxon>Saccharomycetaceae</taxon>
        <taxon>Nakaseomyces</taxon>
    </lineage>
</organism>
<dbReference type="FunCoup" id="Q6FUF0">
    <property type="interactions" value="141"/>
</dbReference>
<dbReference type="GO" id="GO:0005524">
    <property type="term" value="F:ATP binding"/>
    <property type="evidence" value="ECO:0007669"/>
    <property type="project" value="UniProtKB-UniRule"/>
</dbReference>
<keyword evidence="7 13" id="KW-0418">Kinase</keyword>
<evidence type="ECO:0000256" key="4">
    <source>
        <dbReference type="ARBA" id="ARBA00022516"/>
    </source>
</evidence>
<evidence type="ECO:0000256" key="1">
    <source>
        <dbReference type="ARBA" id="ARBA00005017"/>
    </source>
</evidence>
<dbReference type="CGD" id="CAL0131034">
    <property type="gene designation" value="ERG8"/>
</dbReference>
<dbReference type="InterPro" id="IPR035102">
    <property type="entry name" value="Phosphomevalonate_kinase"/>
</dbReference>
<reference evidence="16 17" key="1">
    <citation type="journal article" date="2004" name="Nature">
        <title>Genome evolution in yeasts.</title>
        <authorList>
            <consortium name="Genolevures"/>
            <person name="Dujon B."/>
            <person name="Sherman D."/>
            <person name="Fischer G."/>
            <person name="Durrens P."/>
            <person name="Casaregola S."/>
            <person name="Lafontaine I."/>
            <person name="de Montigny J."/>
            <person name="Marck C."/>
            <person name="Neuveglise C."/>
            <person name="Talla E."/>
            <person name="Goffard N."/>
            <person name="Frangeul L."/>
            <person name="Aigle M."/>
            <person name="Anthouard V."/>
            <person name="Babour A."/>
            <person name="Barbe V."/>
            <person name="Barnay S."/>
            <person name="Blanchin S."/>
            <person name="Beckerich J.M."/>
            <person name="Beyne E."/>
            <person name="Bleykasten C."/>
            <person name="Boisrame A."/>
            <person name="Boyer J."/>
            <person name="Cattolico L."/>
            <person name="Confanioleri F."/>
            <person name="de Daruvar A."/>
            <person name="Despons L."/>
            <person name="Fabre E."/>
            <person name="Fairhead C."/>
            <person name="Ferry-Dumazet H."/>
            <person name="Groppi A."/>
            <person name="Hantraye F."/>
            <person name="Hennequin C."/>
            <person name="Jauniaux N."/>
            <person name="Joyet P."/>
            <person name="Kachouri R."/>
            <person name="Kerrest A."/>
            <person name="Koszul R."/>
            <person name="Lemaire M."/>
            <person name="Lesur I."/>
            <person name="Ma L."/>
            <person name="Muller H."/>
            <person name="Nicaud J.M."/>
            <person name="Nikolski M."/>
            <person name="Oztas S."/>
            <person name="Ozier-Kalogeropoulos O."/>
            <person name="Pellenz S."/>
            <person name="Potier S."/>
            <person name="Richard G.F."/>
            <person name="Straub M.L."/>
            <person name="Suleau A."/>
            <person name="Swennene D."/>
            <person name="Tekaia F."/>
            <person name="Wesolowski-Louvel M."/>
            <person name="Westhof E."/>
            <person name="Wirth B."/>
            <person name="Zeniou-Meyer M."/>
            <person name="Zivanovic I."/>
            <person name="Bolotin-Fukuhara M."/>
            <person name="Thierry A."/>
            <person name="Bouchier C."/>
            <person name="Caudron B."/>
            <person name="Scarpelli C."/>
            <person name="Gaillardin C."/>
            <person name="Weissenbach J."/>
            <person name="Wincker P."/>
            <person name="Souciet J.L."/>
        </authorList>
    </citation>
    <scope>NUCLEOTIDE SEQUENCE [LARGE SCALE GENOMIC DNA]</scope>
    <source>
        <strain evidence="17">ATCC 2001 / BCRC 20586 / JCM 3761 / NBRC 0622 / NRRL Y-65 / CBS 138</strain>
    </source>
</reference>
<evidence type="ECO:0000256" key="12">
    <source>
        <dbReference type="ARBA" id="ARBA00029326"/>
    </source>
</evidence>
<dbReference type="UniPathway" id="UPA00057">
    <property type="reaction ID" value="UER00099"/>
</dbReference>
<dbReference type="SUPFAM" id="SSF54211">
    <property type="entry name" value="Ribosomal protein S5 domain 2-like"/>
    <property type="match status" value="1"/>
</dbReference>
<dbReference type="Proteomes" id="UP000002428">
    <property type="component" value="Chromosome F"/>
</dbReference>
<dbReference type="eggNOG" id="KOG4519">
    <property type="taxonomic scope" value="Eukaryota"/>
</dbReference>
<dbReference type="InterPro" id="IPR020568">
    <property type="entry name" value="Ribosomal_Su5_D2-typ_SF"/>
</dbReference>
<dbReference type="RefSeq" id="XP_446144.1">
    <property type="nucleotide sequence ID" value="XM_446144.1"/>
</dbReference>
<keyword evidence="8" id="KW-0067">ATP-binding</keyword>
<evidence type="ECO:0000256" key="9">
    <source>
        <dbReference type="ARBA" id="ARBA00022955"/>
    </source>
</evidence>
<dbReference type="PANTHER" id="PTHR31814">
    <property type="match status" value="1"/>
</dbReference>
<evidence type="ECO:0000256" key="2">
    <source>
        <dbReference type="ARBA" id="ARBA00006495"/>
    </source>
</evidence>
<dbReference type="OMA" id="LVIHRTM"/>
<dbReference type="PIRSF" id="PIRSF017288">
    <property type="entry name" value="PMK_GHMP_euk"/>
    <property type="match status" value="1"/>
</dbReference>
<dbReference type="KEGG" id="cgr:2887874"/>
<dbReference type="GO" id="GO:0019287">
    <property type="term" value="P:isopentenyl diphosphate biosynthetic process, mevalonate pathway"/>
    <property type="evidence" value="ECO:0007669"/>
    <property type="project" value="UniProtKB-UniRule"/>
</dbReference>